<name>A0ABT6DFD4_9BACT</name>
<dbReference type="RefSeq" id="WP_277576978.1">
    <property type="nucleotide sequence ID" value="NZ_JANRMI010000001.1"/>
</dbReference>
<proteinExistence type="predicted"/>
<organism evidence="1 2">
    <name type="scientific">Bdellovibrio svalbardensis</name>
    <dbReference type="NCBI Taxonomy" id="2972972"/>
    <lineage>
        <taxon>Bacteria</taxon>
        <taxon>Pseudomonadati</taxon>
        <taxon>Bdellovibrionota</taxon>
        <taxon>Bdellovibrionia</taxon>
        <taxon>Bdellovibrionales</taxon>
        <taxon>Pseudobdellovibrionaceae</taxon>
        <taxon>Bdellovibrio</taxon>
    </lineage>
</organism>
<reference evidence="1" key="1">
    <citation type="submission" date="2022-08" db="EMBL/GenBank/DDBJ databases">
        <title>Novel Bdellovibrio Species Isolated from Svalbard: Designation Bdellovibrio svalbardensis.</title>
        <authorList>
            <person name="Mitchell R.J."/>
            <person name="Choi S.Y."/>
        </authorList>
    </citation>
    <scope>NUCLEOTIDE SEQUENCE</scope>
    <source>
        <strain evidence="1">PAP01</strain>
    </source>
</reference>
<dbReference type="EMBL" id="JANRMI010000001">
    <property type="protein sequence ID" value="MDG0815503.1"/>
    <property type="molecule type" value="Genomic_DNA"/>
</dbReference>
<evidence type="ECO:0000313" key="2">
    <source>
        <dbReference type="Proteomes" id="UP001152321"/>
    </source>
</evidence>
<keyword evidence="2" id="KW-1185">Reference proteome</keyword>
<evidence type="ECO:0000313" key="1">
    <source>
        <dbReference type="EMBL" id="MDG0815503.1"/>
    </source>
</evidence>
<sequence>MKKIIAMLSLASLIIMGAMIYLVKKGVSLRADTLIKPSEISTNDTNVSHAVAYRLFPDFQSHDMIIVGVPEEDSRLQVLAEQIAIEAEKLLGQPIHRAADKMHLQDCGKLCWVKVKPEEAQELEKNSYIPSVIQPLGRTYFTLNLLEFSGYDAEALSACEQEKRLDLKCLVTLSVKQAERKMKDPNKRYFFMKKYEDRGNYLLLQKN</sequence>
<dbReference type="Proteomes" id="UP001152321">
    <property type="component" value="Unassembled WGS sequence"/>
</dbReference>
<comment type="caution">
    <text evidence="1">The sequence shown here is derived from an EMBL/GenBank/DDBJ whole genome shotgun (WGS) entry which is preliminary data.</text>
</comment>
<accession>A0ABT6DFD4</accession>
<protein>
    <submittedName>
        <fullName evidence="1">Uncharacterized protein</fullName>
    </submittedName>
</protein>
<gene>
    <name evidence="1" type="ORF">NWE73_03950</name>
</gene>